<keyword evidence="12 14" id="KW-0472">Membrane</keyword>
<dbReference type="GO" id="GO:0009055">
    <property type="term" value="F:electron transfer activity"/>
    <property type="evidence" value="ECO:0007669"/>
    <property type="project" value="InterPro"/>
</dbReference>
<evidence type="ECO:0000256" key="15">
    <source>
        <dbReference type="SAM" id="SignalP"/>
    </source>
</evidence>
<dbReference type="OrthoDB" id="9790598at2"/>
<feature type="transmembrane region" description="Helical" evidence="14">
    <location>
        <begin position="301"/>
        <end position="321"/>
    </location>
</feature>
<reference evidence="17 18" key="1">
    <citation type="journal article" date="2019" name="Environ. Microbiol.">
        <title>Species interactions and distinct microbial communities in high Arctic permafrost affected cryosols are associated with the CH4 and CO2 gas fluxes.</title>
        <authorList>
            <person name="Altshuler I."/>
            <person name="Hamel J."/>
            <person name="Turney S."/>
            <person name="Magnuson E."/>
            <person name="Levesque R."/>
            <person name="Greer C."/>
            <person name="Whyte L.G."/>
        </authorList>
    </citation>
    <scope>NUCLEOTIDE SEQUENCE [LARGE SCALE GENOMIC DNA]</scope>
    <source>
        <strain evidence="17 18">S06.C</strain>
    </source>
</reference>
<keyword evidence="4" id="KW-0813">Transport</keyword>
<dbReference type="GO" id="GO:0046872">
    <property type="term" value="F:metal ion binding"/>
    <property type="evidence" value="ECO:0007669"/>
    <property type="project" value="UniProtKB-KW"/>
</dbReference>
<feature type="region of interest" description="Disordered" evidence="13">
    <location>
        <begin position="77"/>
        <end position="98"/>
    </location>
</feature>
<evidence type="ECO:0000313" key="18">
    <source>
        <dbReference type="Proteomes" id="UP000319212"/>
    </source>
</evidence>
<evidence type="ECO:0000256" key="1">
    <source>
        <dbReference type="ARBA" id="ARBA00001971"/>
    </source>
</evidence>
<keyword evidence="10 14" id="KW-1133">Transmembrane helix</keyword>
<accession>A0A502DSR1</accession>
<dbReference type="AlphaFoldDB" id="A0A502DSR1"/>
<dbReference type="GO" id="GO:0036397">
    <property type="term" value="F:formate dehydrogenase (quinone) activity"/>
    <property type="evidence" value="ECO:0007669"/>
    <property type="project" value="TreeGrafter"/>
</dbReference>
<keyword evidence="11" id="KW-0408">Iron</keyword>
<feature type="signal peptide" evidence="15">
    <location>
        <begin position="1"/>
        <end position="21"/>
    </location>
</feature>
<keyword evidence="8" id="KW-0479">Metal-binding</keyword>
<evidence type="ECO:0000259" key="16">
    <source>
        <dbReference type="Pfam" id="PF01292"/>
    </source>
</evidence>
<dbReference type="GO" id="GO:0009061">
    <property type="term" value="P:anaerobic respiration"/>
    <property type="evidence" value="ECO:0007669"/>
    <property type="project" value="TreeGrafter"/>
</dbReference>
<evidence type="ECO:0000256" key="7">
    <source>
        <dbReference type="ARBA" id="ARBA00022692"/>
    </source>
</evidence>
<organism evidence="17 18">
    <name type="scientific">Variovorax guangxiensis</name>
    <dbReference type="NCBI Taxonomy" id="1775474"/>
    <lineage>
        <taxon>Bacteria</taxon>
        <taxon>Pseudomonadati</taxon>
        <taxon>Pseudomonadota</taxon>
        <taxon>Betaproteobacteria</taxon>
        <taxon>Burkholderiales</taxon>
        <taxon>Comamonadaceae</taxon>
        <taxon>Variovorax</taxon>
    </lineage>
</organism>
<evidence type="ECO:0000256" key="11">
    <source>
        <dbReference type="ARBA" id="ARBA00023004"/>
    </source>
</evidence>
<name>A0A502DSR1_9BURK</name>
<dbReference type="GO" id="GO:0009326">
    <property type="term" value="C:formate dehydrogenase complex"/>
    <property type="evidence" value="ECO:0007669"/>
    <property type="project" value="InterPro"/>
</dbReference>
<comment type="cofactor">
    <cofactor evidence="1">
        <name>heme</name>
        <dbReference type="ChEBI" id="CHEBI:30413"/>
    </cofactor>
</comment>
<feature type="domain" description="Cytochrome b561 bacterial/Ni-hydrogenase" evidence="16">
    <location>
        <begin position="193"/>
        <end position="374"/>
    </location>
</feature>
<evidence type="ECO:0000256" key="6">
    <source>
        <dbReference type="ARBA" id="ARBA00022617"/>
    </source>
</evidence>
<dbReference type="InterPro" id="IPR006471">
    <property type="entry name" value="Formate_DH_gsu"/>
</dbReference>
<dbReference type="SUPFAM" id="SSF81342">
    <property type="entry name" value="Transmembrane di-heme cytochromes"/>
    <property type="match status" value="1"/>
</dbReference>
<comment type="subcellular location">
    <subcellularLocation>
        <location evidence="2">Cell membrane</location>
        <topology evidence="2">Multi-pass membrane protein</topology>
    </subcellularLocation>
</comment>
<keyword evidence="9" id="KW-0249">Electron transport</keyword>
<dbReference type="GO" id="GO:0005886">
    <property type="term" value="C:plasma membrane"/>
    <property type="evidence" value="ECO:0007669"/>
    <property type="project" value="UniProtKB-SubCell"/>
</dbReference>
<evidence type="ECO:0000256" key="3">
    <source>
        <dbReference type="ARBA" id="ARBA00010747"/>
    </source>
</evidence>
<feature type="transmembrane region" description="Helical" evidence="14">
    <location>
        <begin position="248"/>
        <end position="269"/>
    </location>
</feature>
<dbReference type="EMBL" id="RCZI01000002">
    <property type="protein sequence ID" value="TPG28367.1"/>
    <property type="molecule type" value="Genomic_DNA"/>
</dbReference>
<dbReference type="GO" id="GO:0015944">
    <property type="term" value="P:formate oxidation"/>
    <property type="evidence" value="ECO:0007669"/>
    <property type="project" value="TreeGrafter"/>
</dbReference>
<sequence>MRHVLTALVFAASLVSGAAWAQPAGASASGAVTESASPTTAPAAAAPAGAMSVTPSAPVAPAAGGIRSQNIFEVKPEASADPNYANQSNGERMKVQPGNNAPMWRQVGQGVTGYSSLPKSEAPEAGNLIQPFVKYPGSRYTNAGEAWRQVRNDWIIPYGAALLFVTLLALAIFYFTRGPIRLHGNETGRKIERFTPFERATHWSNAIAFVTLAVSGIVMAFGKFFLLPILGASLFGGLAYILKTVHNFVGPLFVVTTVFMIITFIRSNWPTMADLKWLRHAGGLFGGKEVPSHRFNAGEKAVFWGGVLFLGTFVIGSGLFLDKLLPGFVYTRGEMQIAHMVHAVATLCMTAMILGHIYIGTLGMNGAYKAMRTGYVDETWAKEHHELWYDDIVAGKIPAQRSTEARATPAGAVPVEGTPS</sequence>
<feature type="chain" id="PRO_5021252731" evidence="15">
    <location>
        <begin position="22"/>
        <end position="420"/>
    </location>
</feature>
<dbReference type="InterPro" id="IPR011577">
    <property type="entry name" value="Cyt_b561_bac/Ni-Hgenase"/>
</dbReference>
<keyword evidence="6" id="KW-0349">Heme</keyword>
<comment type="caution">
    <text evidence="17">The sequence shown here is derived from an EMBL/GenBank/DDBJ whole genome shotgun (WGS) entry which is preliminary data.</text>
</comment>
<dbReference type="RefSeq" id="WP_140839792.1">
    <property type="nucleotide sequence ID" value="NZ_RCZI01000002.1"/>
</dbReference>
<keyword evidence="15" id="KW-0732">Signal</keyword>
<evidence type="ECO:0000256" key="5">
    <source>
        <dbReference type="ARBA" id="ARBA00022475"/>
    </source>
</evidence>
<dbReference type="GO" id="GO:0008863">
    <property type="term" value="F:formate dehydrogenase (NAD+) activity"/>
    <property type="evidence" value="ECO:0007669"/>
    <property type="project" value="InterPro"/>
</dbReference>
<feature type="transmembrane region" description="Helical" evidence="14">
    <location>
        <begin position="154"/>
        <end position="175"/>
    </location>
</feature>
<evidence type="ECO:0000256" key="13">
    <source>
        <dbReference type="SAM" id="MobiDB-lite"/>
    </source>
</evidence>
<evidence type="ECO:0000256" key="9">
    <source>
        <dbReference type="ARBA" id="ARBA00022982"/>
    </source>
</evidence>
<keyword evidence="7 14" id="KW-0812">Transmembrane</keyword>
<dbReference type="InterPro" id="IPR016174">
    <property type="entry name" value="Di-haem_cyt_TM"/>
</dbReference>
<evidence type="ECO:0000256" key="2">
    <source>
        <dbReference type="ARBA" id="ARBA00004651"/>
    </source>
</evidence>
<evidence type="ECO:0000256" key="14">
    <source>
        <dbReference type="SAM" id="Phobius"/>
    </source>
</evidence>
<evidence type="ECO:0000256" key="8">
    <source>
        <dbReference type="ARBA" id="ARBA00022723"/>
    </source>
</evidence>
<keyword evidence="5" id="KW-1003">Cell membrane</keyword>
<proteinExistence type="inferred from homology"/>
<dbReference type="PANTHER" id="PTHR30074">
    <property type="entry name" value="FORMATE DEHYDROGENASE, NITRATE-INDUCIBLE, CYTOCHROME B556 FDN SUBUNIT"/>
    <property type="match status" value="1"/>
</dbReference>
<gene>
    <name evidence="17" type="ORF">EAH82_06015</name>
</gene>
<comment type="similarity">
    <text evidence="3">Belongs to the formate dehydrogenase gamma subunit family.</text>
</comment>
<dbReference type="NCBIfam" id="TIGR01583">
    <property type="entry name" value="formate-DH-gamm"/>
    <property type="match status" value="1"/>
</dbReference>
<dbReference type="InterPro" id="IPR051817">
    <property type="entry name" value="FDH_cytochrome_b556_subunit"/>
</dbReference>
<dbReference type="PANTHER" id="PTHR30074:SF6">
    <property type="entry name" value="FORMATE DEHYDROGENASE GAMMA SUBUNIT"/>
    <property type="match status" value="1"/>
</dbReference>
<dbReference type="Proteomes" id="UP000319212">
    <property type="component" value="Unassembled WGS sequence"/>
</dbReference>
<dbReference type="Pfam" id="PF01292">
    <property type="entry name" value="Ni_hydr_CYTB"/>
    <property type="match status" value="1"/>
</dbReference>
<protein>
    <submittedName>
        <fullName evidence="17">Formate dehydrogenase subunit gamma</fullName>
    </submittedName>
</protein>
<evidence type="ECO:0000256" key="10">
    <source>
        <dbReference type="ARBA" id="ARBA00022989"/>
    </source>
</evidence>
<feature type="transmembrane region" description="Helical" evidence="14">
    <location>
        <begin position="341"/>
        <end position="362"/>
    </location>
</feature>
<evidence type="ECO:0000256" key="12">
    <source>
        <dbReference type="ARBA" id="ARBA00023136"/>
    </source>
</evidence>
<evidence type="ECO:0000313" key="17">
    <source>
        <dbReference type="EMBL" id="TPG28367.1"/>
    </source>
</evidence>
<dbReference type="Gene3D" id="1.20.950.20">
    <property type="entry name" value="Transmembrane di-heme cytochromes, Chain C"/>
    <property type="match status" value="1"/>
</dbReference>
<evidence type="ECO:0000256" key="4">
    <source>
        <dbReference type="ARBA" id="ARBA00022448"/>
    </source>
</evidence>
<dbReference type="GO" id="GO:0022904">
    <property type="term" value="P:respiratory electron transport chain"/>
    <property type="evidence" value="ECO:0007669"/>
    <property type="project" value="InterPro"/>
</dbReference>